<sequence>MKTFIIWLSFIVLCCHCQETQKYVNEVKEKFIDELKQGMEGIHKLKKDLVFAYNHPHGKTRDYSKDIPEEDEEITTSSDSEMNEQIVNIDHDCGSGEKEYYNLNLSTCGGHYTVRINEYFIDQEYFNASEITVTDSTCETTECTVNEFFIDENLFEIGQFKFNKCVIFKYNNKNNDTRYMSEVDISLVCDNTTLIDSTHYAYNCSTMNLVCDDKVISNHFYSTTDYSQFKNCFTVPVLCNDKSQCTQITVDCPEEYHCDIKFNNTQPCNISCNETRLVSHCLCPPDKKGKWCEEQSDVECNLVRLESNVQSFSQSKYLDQEDPNEEFAIQIYPFDGVNDIEISVYINCTNQVKYDNQYQYWINTSSLIFSSDPERQLQVNVINFYHFYDRSENFASNITKEQYLAQQPIKFIINSTFLTTTKSWNGDLLYAEIVINPHLSSTSFALSKFYIQRKHTEEKYNKYNWIKQNWLVLILVTGVFLLILMALLWYYWKNKQEFVHVKEV</sequence>
<dbReference type="EMBL" id="BDEQ01000001">
    <property type="protein sequence ID" value="GAT91734.1"/>
    <property type="molecule type" value="Genomic_DNA"/>
</dbReference>
<keyword evidence="2" id="KW-0472">Membrane</keyword>
<reference evidence="4 5" key="1">
    <citation type="submission" date="2016-05" db="EMBL/GenBank/DDBJ databases">
        <title>First whole genome sequencing of Entamoeba histolytica HM1:IMSS-clone-6.</title>
        <authorList>
            <person name="Mukherjee Avik.K."/>
            <person name="Izumyama S."/>
            <person name="Nakada-Tsukui K."/>
            <person name="Nozaki T."/>
        </authorList>
    </citation>
    <scope>NUCLEOTIDE SEQUENCE [LARGE SCALE GENOMIC DNA]</scope>
    <source>
        <strain evidence="4 5">HM1:IMSS clone 6</strain>
    </source>
</reference>
<evidence type="ECO:0000256" key="1">
    <source>
        <dbReference type="SAM" id="MobiDB-lite"/>
    </source>
</evidence>
<protein>
    <recommendedName>
        <fullName evidence="6">EGF-like domain-containing protein</fullName>
    </recommendedName>
</protein>
<feature type="transmembrane region" description="Helical" evidence="2">
    <location>
        <begin position="470"/>
        <end position="492"/>
    </location>
</feature>
<comment type="caution">
    <text evidence="4">The sequence shown here is derived from an EMBL/GenBank/DDBJ whole genome shotgun (WGS) entry which is preliminary data.</text>
</comment>
<organism evidence="4 5">
    <name type="scientific">Entamoeba histolytica</name>
    <dbReference type="NCBI Taxonomy" id="5759"/>
    <lineage>
        <taxon>Eukaryota</taxon>
        <taxon>Amoebozoa</taxon>
        <taxon>Evosea</taxon>
        <taxon>Archamoebae</taxon>
        <taxon>Mastigamoebida</taxon>
        <taxon>Entamoebidae</taxon>
        <taxon>Entamoeba</taxon>
    </lineage>
</organism>
<evidence type="ECO:0000313" key="5">
    <source>
        <dbReference type="Proteomes" id="UP000078387"/>
    </source>
</evidence>
<evidence type="ECO:0000256" key="3">
    <source>
        <dbReference type="SAM" id="SignalP"/>
    </source>
</evidence>
<dbReference type="VEuPathDB" id="AmoebaDB:KM1_047330"/>
<dbReference type="OMA" id="TQPCNIN"/>
<accession>A0A5K1V5P6</accession>
<feature type="region of interest" description="Disordered" evidence="1">
    <location>
        <begin position="61"/>
        <end position="81"/>
    </location>
</feature>
<dbReference type="VEuPathDB" id="AmoebaDB:EHI7A_050630"/>
<keyword evidence="3" id="KW-0732">Signal</keyword>
<name>A0A5K1V5P6_ENTHI</name>
<dbReference type="VEuPathDB" id="AmoebaDB:EHI8A_057810"/>
<keyword evidence="2" id="KW-1133">Transmembrane helix</keyword>
<evidence type="ECO:0000256" key="2">
    <source>
        <dbReference type="SAM" id="Phobius"/>
    </source>
</evidence>
<evidence type="ECO:0000313" key="4">
    <source>
        <dbReference type="EMBL" id="GAT91734.1"/>
    </source>
</evidence>
<keyword evidence="2" id="KW-0812">Transmembrane</keyword>
<feature type="chain" id="PRO_5023851815" description="EGF-like domain-containing protein" evidence="3">
    <location>
        <begin position="18"/>
        <end position="504"/>
    </location>
</feature>
<dbReference type="VEuPathDB" id="AmoebaDB:EHI5A_037880"/>
<dbReference type="AlphaFoldDB" id="A0A5K1V5P6"/>
<proteinExistence type="predicted"/>
<evidence type="ECO:0008006" key="6">
    <source>
        <dbReference type="Google" id="ProtNLM"/>
    </source>
</evidence>
<gene>
    <name evidence="4" type="ORF">CL6EHI_148940</name>
</gene>
<dbReference type="Proteomes" id="UP000078387">
    <property type="component" value="Unassembled WGS sequence"/>
</dbReference>
<dbReference type="VEuPathDB" id="AmoebaDB:EHI_148940"/>
<feature type="signal peptide" evidence="3">
    <location>
        <begin position="1"/>
        <end position="17"/>
    </location>
</feature>